<evidence type="ECO:0000256" key="8">
    <source>
        <dbReference type="ARBA" id="ARBA00022970"/>
    </source>
</evidence>
<comment type="subcellular location">
    <subcellularLocation>
        <location evidence="2">Cell inner membrane</location>
        <topology evidence="2">Multi-pass membrane protein</topology>
    </subcellularLocation>
    <subcellularLocation>
        <location evidence="11">Cell membrane</location>
        <topology evidence="11">Multi-pass membrane protein</topology>
    </subcellularLocation>
</comment>
<dbReference type="FunFam" id="1.10.3720.10:FF:000033">
    <property type="entry name" value="Polar amino acid ABC transporter permease"/>
    <property type="match status" value="1"/>
</dbReference>
<evidence type="ECO:0000256" key="3">
    <source>
        <dbReference type="ARBA" id="ARBA00010072"/>
    </source>
</evidence>
<comment type="function">
    <text evidence="1">Part of the binding-protein-dependent transport system for glutamine; probably responsible for the translocation of the substrate across the membrane.</text>
</comment>
<dbReference type="NCBIfam" id="TIGR01726">
    <property type="entry name" value="HEQRo_perm_3TM"/>
    <property type="match status" value="1"/>
</dbReference>
<comment type="similarity">
    <text evidence="3">Belongs to the binding-protein-dependent transport system permease family. HisMQ subfamily.</text>
</comment>
<dbReference type="GO" id="GO:0022857">
    <property type="term" value="F:transmembrane transporter activity"/>
    <property type="evidence" value="ECO:0007669"/>
    <property type="project" value="InterPro"/>
</dbReference>
<name>A0A1H6B5V8_9GAMM</name>
<evidence type="ECO:0000256" key="11">
    <source>
        <dbReference type="RuleBase" id="RU363032"/>
    </source>
</evidence>
<dbReference type="PANTHER" id="PTHR30614:SF20">
    <property type="entry name" value="GLUTAMINE TRANSPORT SYSTEM PERMEASE PROTEIN GLNP"/>
    <property type="match status" value="1"/>
</dbReference>
<keyword evidence="5 11" id="KW-0813">Transport</keyword>
<dbReference type="GO" id="GO:0043190">
    <property type="term" value="C:ATP-binding cassette (ABC) transporter complex"/>
    <property type="evidence" value="ECO:0007669"/>
    <property type="project" value="InterPro"/>
</dbReference>
<dbReference type="OrthoDB" id="4404959at2"/>
<feature type="domain" description="ABC transmembrane type-1" evidence="12">
    <location>
        <begin position="14"/>
        <end position="206"/>
    </location>
</feature>
<evidence type="ECO:0000256" key="9">
    <source>
        <dbReference type="ARBA" id="ARBA00022989"/>
    </source>
</evidence>
<keyword evidence="14" id="KW-1185">Reference proteome</keyword>
<evidence type="ECO:0000256" key="2">
    <source>
        <dbReference type="ARBA" id="ARBA00004429"/>
    </source>
</evidence>
<evidence type="ECO:0000313" key="13">
    <source>
        <dbReference type="EMBL" id="SEG56231.1"/>
    </source>
</evidence>
<evidence type="ECO:0000256" key="10">
    <source>
        <dbReference type="ARBA" id="ARBA00023136"/>
    </source>
</evidence>
<keyword evidence="7 11" id="KW-0812">Transmembrane</keyword>
<dbReference type="Pfam" id="PF00528">
    <property type="entry name" value="BPD_transp_1"/>
    <property type="match status" value="1"/>
</dbReference>
<reference evidence="13 14" key="1">
    <citation type="submission" date="2016-10" db="EMBL/GenBank/DDBJ databases">
        <authorList>
            <person name="de Groot N.N."/>
        </authorList>
    </citation>
    <scope>NUCLEOTIDE SEQUENCE [LARGE SCALE GENOMIC DNA]</scope>
    <source>
        <strain evidence="13 14">DSM 22012</strain>
    </source>
</reference>
<evidence type="ECO:0000256" key="7">
    <source>
        <dbReference type="ARBA" id="ARBA00022692"/>
    </source>
</evidence>
<dbReference type="InterPro" id="IPR010065">
    <property type="entry name" value="AA_ABC_transptr_permease_3TM"/>
</dbReference>
<evidence type="ECO:0000256" key="5">
    <source>
        <dbReference type="ARBA" id="ARBA00022448"/>
    </source>
</evidence>
<keyword evidence="9 11" id="KW-1133">Transmembrane helix</keyword>
<keyword evidence="8" id="KW-0029">Amino-acid transport</keyword>
<dbReference type="Gene3D" id="1.10.3720.10">
    <property type="entry name" value="MetI-like"/>
    <property type="match status" value="1"/>
</dbReference>
<dbReference type="SUPFAM" id="SSF161098">
    <property type="entry name" value="MetI-like"/>
    <property type="match status" value="1"/>
</dbReference>
<evidence type="ECO:0000256" key="1">
    <source>
        <dbReference type="ARBA" id="ARBA00003159"/>
    </source>
</evidence>
<accession>A0A1H6B5V8</accession>
<dbReference type="GO" id="GO:0006865">
    <property type="term" value="P:amino acid transport"/>
    <property type="evidence" value="ECO:0007669"/>
    <property type="project" value="UniProtKB-KW"/>
</dbReference>
<feature type="transmembrane region" description="Helical" evidence="11">
    <location>
        <begin position="82"/>
        <end position="103"/>
    </location>
</feature>
<proteinExistence type="inferred from homology"/>
<feature type="transmembrane region" description="Helical" evidence="11">
    <location>
        <begin position="20"/>
        <end position="40"/>
    </location>
</feature>
<feature type="transmembrane region" description="Helical" evidence="11">
    <location>
        <begin position="187"/>
        <end position="206"/>
    </location>
</feature>
<dbReference type="PROSITE" id="PS50928">
    <property type="entry name" value="ABC_TM1"/>
    <property type="match status" value="1"/>
</dbReference>
<keyword evidence="10 11" id="KW-0472">Membrane</keyword>
<dbReference type="InterPro" id="IPR043429">
    <property type="entry name" value="ArtM/GltK/GlnP/TcyL/YhdX-like"/>
</dbReference>
<keyword evidence="6" id="KW-1003">Cell membrane</keyword>
<dbReference type="Proteomes" id="UP000236745">
    <property type="component" value="Unassembled WGS sequence"/>
</dbReference>
<gene>
    <name evidence="13" type="ORF">SAMN05444390_102428</name>
</gene>
<feature type="transmembrane region" description="Helical" evidence="11">
    <location>
        <begin position="52"/>
        <end position="76"/>
    </location>
</feature>
<dbReference type="EMBL" id="FNVQ01000002">
    <property type="protein sequence ID" value="SEG56231.1"/>
    <property type="molecule type" value="Genomic_DNA"/>
</dbReference>
<organism evidence="13 14">
    <name type="scientific">Marinobacterium lutimaris</name>
    <dbReference type="NCBI Taxonomy" id="568106"/>
    <lineage>
        <taxon>Bacteria</taxon>
        <taxon>Pseudomonadati</taxon>
        <taxon>Pseudomonadota</taxon>
        <taxon>Gammaproteobacteria</taxon>
        <taxon>Oceanospirillales</taxon>
        <taxon>Oceanospirillaceae</taxon>
        <taxon>Marinobacterium</taxon>
    </lineage>
</organism>
<protein>
    <recommendedName>
        <fullName evidence="4">Putative glutamine transport system permease protein GlnP</fullName>
    </recommendedName>
</protein>
<dbReference type="AlphaFoldDB" id="A0A1H6B5V8"/>
<dbReference type="InterPro" id="IPR000515">
    <property type="entry name" value="MetI-like"/>
</dbReference>
<evidence type="ECO:0000313" key="14">
    <source>
        <dbReference type="Proteomes" id="UP000236745"/>
    </source>
</evidence>
<evidence type="ECO:0000259" key="12">
    <source>
        <dbReference type="PROSITE" id="PS50928"/>
    </source>
</evidence>
<sequence length="216" mass="23962">MFDLGVVWEYRGALLNGLWMTFWISGISIFFGFIIGALICQARRAENPVIRGLATVYISALRGTPILIQLAIIFFFLPLAGINIPSLLAAIIALSLNSSAFQAEILRGGFQMLPKGQLEAAWDFGFSRWQSLIHVELPQVARNTLPALVNDAIDIIKNSSLISTIAVTELMRVAQQYSSTTYRPIEFFIAAGLLYLVLTTAVSQAGQYLERRLSYR</sequence>
<evidence type="ECO:0000256" key="6">
    <source>
        <dbReference type="ARBA" id="ARBA00022475"/>
    </source>
</evidence>
<dbReference type="CDD" id="cd06261">
    <property type="entry name" value="TM_PBP2"/>
    <property type="match status" value="1"/>
</dbReference>
<dbReference type="PANTHER" id="PTHR30614">
    <property type="entry name" value="MEMBRANE COMPONENT OF AMINO ACID ABC TRANSPORTER"/>
    <property type="match status" value="1"/>
</dbReference>
<evidence type="ECO:0000256" key="4">
    <source>
        <dbReference type="ARBA" id="ARBA00016506"/>
    </source>
</evidence>
<dbReference type="RefSeq" id="WP_104003518.1">
    <property type="nucleotide sequence ID" value="NZ_FNVQ01000002.1"/>
</dbReference>
<dbReference type="InterPro" id="IPR035906">
    <property type="entry name" value="MetI-like_sf"/>
</dbReference>